<dbReference type="PANTHER" id="PTHR11699">
    <property type="entry name" value="ALDEHYDE DEHYDROGENASE-RELATED"/>
    <property type="match status" value="1"/>
</dbReference>
<dbReference type="Pfam" id="PF00171">
    <property type="entry name" value="Aldedh"/>
    <property type="match status" value="1"/>
</dbReference>
<feature type="domain" description="Aldehyde dehydrogenase" evidence="1">
    <location>
        <begin position="15"/>
        <end position="67"/>
    </location>
</feature>
<dbReference type="GO" id="GO:0016491">
    <property type="term" value="F:oxidoreductase activity"/>
    <property type="evidence" value="ECO:0007669"/>
    <property type="project" value="InterPro"/>
</dbReference>
<name>A0A815W3S6_9BILA</name>
<dbReference type="InterPro" id="IPR015590">
    <property type="entry name" value="Aldehyde_DH_dom"/>
</dbReference>
<dbReference type="SUPFAM" id="SSF53720">
    <property type="entry name" value="ALDH-like"/>
    <property type="match status" value="2"/>
</dbReference>
<dbReference type="AlphaFoldDB" id="A0A815W3S6"/>
<evidence type="ECO:0000313" key="2">
    <source>
        <dbReference type="EMBL" id="CAF1256590.1"/>
    </source>
</evidence>
<sequence length="277" mass="30983">MLKLIYTQIFINNEWHKATNGKTFSLINPSTGEEICQVDEGIRADVDKAVEGAQTAFDIESPWHKLDPLSFSQHKSICDGPECGYAIAVHAHIDKAACTSSVEVGKKIQEAATKSNLKCITLELECDGERVDNKDYFIKATIFSDVKDDMQITREESNLDKAIEAAEKDAGWADKITDETLPSESGIFITYIKHESVGIYGQIISCHNQLETILECIRSGKKVSDKGYFIRSTIFTNIKDDMKVAREEFMSISRGSIRIPDNMAGVKFSIWDLTILK</sequence>
<evidence type="ECO:0000259" key="1">
    <source>
        <dbReference type="Pfam" id="PF00171"/>
    </source>
</evidence>
<dbReference type="EMBL" id="CAJNOH010001860">
    <property type="protein sequence ID" value="CAF1256590.1"/>
    <property type="molecule type" value="Genomic_DNA"/>
</dbReference>
<comment type="caution">
    <text evidence="3">The sequence shown here is derived from an EMBL/GenBank/DDBJ whole genome shotgun (WGS) entry which is preliminary data.</text>
</comment>
<gene>
    <name evidence="3" type="ORF">JXQ802_LOCUS42674</name>
    <name evidence="2" type="ORF">PYM288_LOCUS27654</name>
</gene>
<evidence type="ECO:0000313" key="4">
    <source>
        <dbReference type="Proteomes" id="UP000663870"/>
    </source>
</evidence>
<dbReference type="Proteomes" id="UP000663870">
    <property type="component" value="Unassembled WGS sequence"/>
</dbReference>
<evidence type="ECO:0000313" key="3">
    <source>
        <dbReference type="EMBL" id="CAF1537067.1"/>
    </source>
</evidence>
<dbReference type="InterPro" id="IPR016161">
    <property type="entry name" value="Ald_DH/histidinol_DH"/>
</dbReference>
<dbReference type="InterPro" id="IPR016162">
    <property type="entry name" value="Ald_DH_N"/>
</dbReference>
<dbReference type="EMBL" id="CAJNOL010002918">
    <property type="protein sequence ID" value="CAF1537067.1"/>
    <property type="molecule type" value="Genomic_DNA"/>
</dbReference>
<organism evidence="3 4">
    <name type="scientific">Rotaria sordida</name>
    <dbReference type="NCBI Taxonomy" id="392033"/>
    <lineage>
        <taxon>Eukaryota</taxon>
        <taxon>Metazoa</taxon>
        <taxon>Spiralia</taxon>
        <taxon>Gnathifera</taxon>
        <taxon>Rotifera</taxon>
        <taxon>Eurotatoria</taxon>
        <taxon>Bdelloidea</taxon>
        <taxon>Philodinida</taxon>
        <taxon>Philodinidae</taxon>
        <taxon>Rotaria</taxon>
    </lineage>
</organism>
<reference evidence="3" key="1">
    <citation type="submission" date="2021-02" db="EMBL/GenBank/DDBJ databases">
        <authorList>
            <person name="Nowell W R."/>
        </authorList>
    </citation>
    <scope>NUCLEOTIDE SEQUENCE</scope>
</reference>
<keyword evidence="4" id="KW-1185">Reference proteome</keyword>
<accession>A0A815W3S6</accession>
<proteinExistence type="predicted"/>
<dbReference type="Gene3D" id="3.40.605.10">
    <property type="entry name" value="Aldehyde Dehydrogenase, Chain A, domain 1"/>
    <property type="match status" value="2"/>
</dbReference>
<protein>
    <recommendedName>
        <fullName evidence="1">Aldehyde dehydrogenase domain-containing protein</fullName>
    </recommendedName>
</protein>
<dbReference type="Proteomes" id="UP000663854">
    <property type="component" value="Unassembled WGS sequence"/>
</dbReference>